<dbReference type="RefSeq" id="WP_176226413.1">
    <property type="nucleotide sequence ID" value="NZ_BLRV01000031.1"/>
</dbReference>
<gene>
    <name evidence="1" type="ORF">HKBW3S06_00507</name>
</gene>
<dbReference type="InterPro" id="IPR036812">
    <property type="entry name" value="NAD(P)_OxRdtase_dom_sf"/>
</dbReference>
<proteinExistence type="predicted"/>
<sequence length="206" mass="23951">MECVQKLKTIGYELKLEENHIICTWCGSGQPDPQMVEPLLAELKANKDEALRYIQEERARDPDVFLKSFKQSLAELNRRYQPGTLDFIESHYPDLYHKMEQTEDELDSLWREGDPGLFGESSKKWQELHEQAIQTYNQPEFCDLVTLLVCGQARHLPLPEIAPGETVVEAETFLRSYLRDLGHPALKHLARRQLLAFREALKKEEN</sequence>
<protein>
    <submittedName>
        <fullName evidence="1">Uncharacterized protein</fullName>
    </submittedName>
</protein>
<name>A0A6V8NPS8_9ACTN</name>
<dbReference type="SUPFAM" id="SSF51430">
    <property type="entry name" value="NAD(P)-linked oxidoreductase"/>
    <property type="match status" value="1"/>
</dbReference>
<dbReference type="EMBL" id="BLRV01000031">
    <property type="protein sequence ID" value="GFP21281.1"/>
    <property type="molecule type" value="Genomic_DNA"/>
</dbReference>
<organism evidence="1 2">
    <name type="scientific">Candidatus Hakubella thermalkaliphila</name>
    <dbReference type="NCBI Taxonomy" id="2754717"/>
    <lineage>
        <taxon>Bacteria</taxon>
        <taxon>Bacillati</taxon>
        <taxon>Actinomycetota</taxon>
        <taxon>Actinomycetota incertae sedis</taxon>
        <taxon>Candidatus Hakubellales</taxon>
        <taxon>Candidatus Hakubellaceae</taxon>
        <taxon>Candidatus Hakubella</taxon>
    </lineage>
</organism>
<evidence type="ECO:0000313" key="1">
    <source>
        <dbReference type="EMBL" id="GFP21281.1"/>
    </source>
</evidence>
<comment type="caution">
    <text evidence="1">The sequence shown here is derived from an EMBL/GenBank/DDBJ whole genome shotgun (WGS) entry which is preliminary data.</text>
</comment>
<reference evidence="1 2" key="1">
    <citation type="journal article" date="2020" name="Front. Microbiol.">
        <title>Single-cell genomics of novel Actinobacteria with the Wood-Ljungdahl pathway discovered in a serpentinizing system.</title>
        <authorList>
            <person name="Merino N."/>
            <person name="Kawai M."/>
            <person name="Boyd E.S."/>
            <person name="Colman D.R."/>
            <person name="McGlynn S.E."/>
            <person name="Nealson K.H."/>
            <person name="Kurokawa K."/>
            <person name="Hongoh Y."/>
        </authorList>
    </citation>
    <scope>NUCLEOTIDE SEQUENCE [LARGE SCALE GENOMIC DNA]</scope>
    <source>
        <strain evidence="1 2">S06</strain>
    </source>
</reference>
<dbReference type="AlphaFoldDB" id="A0A6V8NPS8"/>
<evidence type="ECO:0000313" key="2">
    <source>
        <dbReference type="Proteomes" id="UP000580051"/>
    </source>
</evidence>
<accession>A0A6V8NPS8</accession>
<dbReference type="Proteomes" id="UP000580051">
    <property type="component" value="Unassembled WGS sequence"/>
</dbReference>